<feature type="region of interest" description="Disordered" evidence="8">
    <location>
        <begin position="63"/>
        <end position="101"/>
    </location>
</feature>
<comment type="caution">
    <text evidence="7">Lacks conserved residue(s) required for the propagation of feature annotation.</text>
</comment>
<evidence type="ECO:0000256" key="2">
    <source>
        <dbReference type="ARBA" id="ARBA00005542"/>
    </source>
</evidence>
<evidence type="ECO:0000256" key="3">
    <source>
        <dbReference type="ARBA" id="ARBA00022475"/>
    </source>
</evidence>
<feature type="domain" description="EGF-like" evidence="10">
    <location>
        <begin position="418"/>
        <end position="458"/>
    </location>
</feature>
<dbReference type="PANTHER" id="PTHR14319">
    <property type="entry name" value="FIVE-SPAN TRANSMEMBRANE PROTEIN M83"/>
    <property type="match status" value="1"/>
</dbReference>
<keyword evidence="5 9" id="KW-1133">Transmembrane helix</keyword>
<organism evidence="11 12">
    <name type="scientific">Dreissena polymorpha</name>
    <name type="common">Zebra mussel</name>
    <name type="synonym">Mytilus polymorpha</name>
    <dbReference type="NCBI Taxonomy" id="45954"/>
    <lineage>
        <taxon>Eukaryota</taxon>
        <taxon>Metazoa</taxon>
        <taxon>Spiralia</taxon>
        <taxon>Lophotrochozoa</taxon>
        <taxon>Mollusca</taxon>
        <taxon>Bivalvia</taxon>
        <taxon>Autobranchia</taxon>
        <taxon>Heteroconchia</taxon>
        <taxon>Euheterodonta</taxon>
        <taxon>Imparidentia</taxon>
        <taxon>Neoheterodontei</taxon>
        <taxon>Myida</taxon>
        <taxon>Dreissenoidea</taxon>
        <taxon>Dreissenidae</taxon>
        <taxon>Dreissena</taxon>
    </lineage>
</organism>
<evidence type="ECO:0000256" key="1">
    <source>
        <dbReference type="ARBA" id="ARBA00004651"/>
    </source>
</evidence>
<keyword evidence="3" id="KW-1003">Cell membrane</keyword>
<comment type="similarity">
    <text evidence="2">Belongs to the TMEM8 family.</text>
</comment>
<evidence type="ECO:0000256" key="5">
    <source>
        <dbReference type="ARBA" id="ARBA00022989"/>
    </source>
</evidence>
<dbReference type="EMBL" id="JAIWYP010000016">
    <property type="protein sequence ID" value="KAH3695761.1"/>
    <property type="molecule type" value="Genomic_DNA"/>
</dbReference>
<dbReference type="PROSITE" id="PS50026">
    <property type="entry name" value="EGF_3"/>
    <property type="match status" value="1"/>
</dbReference>
<keyword evidence="6 9" id="KW-0472">Membrane</keyword>
<evidence type="ECO:0000256" key="7">
    <source>
        <dbReference type="PROSITE-ProRule" id="PRU00076"/>
    </source>
</evidence>
<feature type="transmembrane region" description="Helical" evidence="9">
    <location>
        <begin position="520"/>
        <end position="545"/>
    </location>
</feature>
<keyword evidence="4 9" id="KW-0812">Transmembrane</keyword>
<gene>
    <name evidence="11" type="ORF">DPMN_083220</name>
</gene>
<feature type="region of interest" description="Disordered" evidence="8">
    <location>
        <begin position="114"/>
        <end position="148"/>
    </location>
</feature>
<dbReference type="Proteomes" id="UP000828390">
    <property type="component" value="Unassembled WGS sequence"/>
</dbReference>
<evidence type="ECO:0000313" key="12">
    <source>
        <dbReference type="Proteomes" id="UP000828390"/>
    </source>
</evidence>
<dbReference type="InterPro" id="IPR000742">
    <property type="entry name" value="EGF"/>
</dbReference>
<dbReference type="AlphaFoldDB" id="A0A9D3YAQ9"/>
<name>A0A9D3YAQ9_DREPO</name>
<evidence type="ECO:0000256" key="6">
    <source>
        <dbReference type="ARBA" id="ARBA00023136"/>
    </source>
</evidence>
<dbReference type="GO" id="GO:0005886">
    <property type="term" value="C:plasma membrane"/>
    <property type="evidence" value="ECO:0007669"/>
    <property type="project" value="UniProtKB-SubCell"/>
</dbReference>
<evidence type="ECO:0000313" key="11">
    <source>
        <dbReference type="EMBL" id="KAH3695761.1"/>
    </source>
</evidence>
<keyword evidence="7" id="KW-0245">EGF-like domain</keyword>
<dbReference type="PROSITE" id="PS00022">
    <property type="entry name" value="EGF_1"/>
    <property type="match status" value="1"/>
</dbReference>
<dbReference type="Pfam" id="PF12036">
    <property type="entry name" value="DUF3522"/>
    <property type="match status" value="1"/>
</dbReference>
<feature type="disulfide bond" evidence="7">
    <location>
        <begin position="448"/>
        <end position="457"/>
    </location>
</feature>
<accession>A0A9D3YAQ9</accession>
<dbReference type="InterPro" id="IPR021910">
    <property type="entry name" value="NGX6/PGAP6/MYMK"/>
</dbReference>
<evidence type="ECO:0000256" key="4">
    <source>
        <dbReference type="ARBA" id="ARBA00022692"/>
    </source>
</evidence>
<evidence type="ECO:0000256" key="9">
    <source>
        <dbReference type="SAM" id="Phobius"/>
    </source>
</evidence>
<reference evidence="11" key="1">
    <citation type="journal article" date="2019" name="bioRxiv">
        <title>The Genome of the Zebra Mussel, Dreissena polymorpha: A Resource for Invasive Species Research.</title>
        <authorList>
            <person name="McCartney M.A."/>
            <person name="Auch B."/>
            <person name="Kono T."/>
            <person name="Mallez S."/>
            <person name="Zhang Y."/>
            <person name="Obille A."/>
            <person name="Becker A."/>
            <person name="Abrahante J.E."/>
            <person name="Garbe J."/>
            <person name="Badalamenti J.P."/>
            <person name="Herman A."/>
            <person name="Mangelson H."/>
            <person name="Liachko I."/>
            <person name="Sullivan S."/>
            <person name="Sone E.D."/>
            <person name="Koren S."/>
            <person name="Silverstein K.A.T."/>
            <person name="Beckman K.B."/>
            <person name="Gohl D.M."/>
        </authorList>
    </citation>
    <scope>NUCLEOTIDE SEQUENCE</scope>
    <source>
        <strain evidence="11">Duluth1</strain>
        <tissue evidence="11">Whole animal</tissue>
    </source>
</reference>
<feature type="transmembrane region" description="Helical" evidence="9">
    <location>
        <begin position="614"/>
        <end position="636"/>
    </location>
</feature>
<proteinExistence type="inferred from homology"/>
<keyword evidence="12" id="KW-1185">Reference proteome</keyword>
<dbReference type="PANTHER" id="PTHR14319:SF3">
    <property type="entry name" value="TRANSMEMBRANE PROTEIN-LIKE PROTEIN"/>
    <property type="match status" value="1"/>
</dbReference>
<feature type="transmembrane region" description="Helical" evidence="9">
    <location>
        <begin position="470"/>
        <end position="492"/>
    </location>
</feature>
<comment type="subcellular location">
    <subcellularLocation>
        <location evidence="1">Cell membrane</location>
        <topology evidence="1">Multi-pass membrane protein</topology>
    </subcellularLocation>
</comment>
<evidence type="ECO:0000259" key="10">
    <source>
        <dbReference type="PROSITE" id="PS50026"/>
    </source>
</evidence>
<comment type="caution">
    <text evidence="11">The sequence shown here is derived from an EMBL/GenBank/DDBJ whole genome shotgun (WGS) entry which is preliminary data.</text>
</comment>
<protein>
    <recommendedName>
        <fullName evidence="10">EGF-like domain-containing protein</fullName>
    </recommendedName>
</protein>
<reference evidence="11" key="2">
    <citation type="submission" date="2020-11" db="EMBL/GenBank/DDBJ databases">
        <authorList>
            <person name="McCartney M.A."/>
            <person name="Auch B."/>
            <person name="Kono T."/>
            <person name="Mallez S."/>
            <person name="Becker A."/>
            <person name="Gohl D.M."/>
            <person name="Silverstein K.A.T."/>
            <person name="Koren S."/>
            <person name="Bechman K.B."/>
            <person name="Herman A."/>
            <person name="Abrahante J.E."/>
            <person name="Garbe J."/>
        </authorList>
    </citation>
    <scope>NUCLEOTIDE SEQUENCE</scope>
    <source>
        <strain evidence="11">Duluth1</strain>
        <tissue evidence="11">Whole animal</tissue>
    </source>
</reference>
<feature type="compositionally biased region" description="Polar residues" evidence="8">
    <location>
        <begin position="67"/>
        <end position="101"/>
    </location>
</feature>
<evidence type="ECO:0000256" key="8">
    <source>
        <dbReference type="SAM" id="MobiDB-lite"/>
    </source>
</evidence>
<dbReference type="PROSITE" id="PS01186">
    <property type="entry name" value="EGF_2"/>
    <property type="match status" value="1"/>
</dbReference>
<keyword evidence="7" id="KW-1015">Disulfide bond</keyword>
<feature type="transmembrane region" description="Helical" evidence="9">
    <location>
        <begin position="581"/>
        <end position="602"/>
    </location>
</feature>
<sequence>MVIVVEATGLDNVQVLPLETTHRLTLTNDLLKKRVLYRYALPTSTVEYKVKINNCSTKMLSEKSVLKPTSPTVNSTASAIDQSSEPSKLAQTSPPVPKANTSEHLVANDFENSSNYSYSSTVQSNETDSDNARYNPDNETKSLQSSSFTQKSSMIKNLATSTTDMCPVIAVMRSSALPNVQSATLSDCGNQTECEKRLLSPSVDGWTYITIAIDDSYNVSEISFDLSFETKECESLKIFIPRTIFHPADTNRTSLRPAQDKCIRMTSLGRFVWEERTFNITYVLNDNTGFPNPLPLRNLVIEDHVVMLTSFTVQSPADLGGTLLLHASLNLQAFTIKNQTVTVYMCVMRNALPGGETVRSCETGIAMVLNFTAPEDTVYIPYPEPGTWFISFNSECYSNDTKLPTTCSMLPMVDVDLVISGCVEGQCGDYGVCQDYISGVHVFSSCKCYAGWRGYGCTDGTEGRTKGEELVAMLLLTLSNLFFLPSIVLALYRRYFVEALVYTFTMFFSTFYHACDTSDIVYYCMVKYDILSFADFLGSISSFWVTMLVMSKIPPRVRSFAQTLGVLLVAVGTEYDRHGLLVFAVPSGLAAVVMFGSWIFQCRRQRKLYPTRRYYLIHLLPGVILALTGLVLFAFLETQNNYKYVHSCWHMCMSLSIVFLLPQRPTDKGNGSVFENDTDSDELILVTDENPRESINGS</sequence>